<gene>
    <name evidence="4" type="ORF">TSTA_062560</name>
</gene>
<evidence type="ECO:0000313" key="5">
    <source>
        <dbReference type="Proteomes" id="UP000001745"/>
    </source>
</evidence>
<dbReference type="PhylomeDB" id="B8LXV4"/>
<keyword evidence="1" id="KW-0677">Repeat</keyword>
<dbReference type="InterPro" id="IPR019734">
    <property type="entry name" value="TPR_rpt"/>
</dbReference>
<dbReference type="PANTHER" id="PTHR45641">
    <property type="entry name" value="TETRATRICOPEPTIDE REPEAT PROTEIN (AFU_ORTHOLOGUE AFUA_6G03870)"/>
    <property type="match status" value="1"/>
</dbReference>
<dbReference type="AlphaFoldDB" id="B8LXV4"/>
<dbReference type="SUPFAM" id="SSF48452">
    <property type="entry name" value="TPR-like"/>
    <property type="match status" value="1"/>
</dbReference>
<evidence type="ECO:0000256" key="1">
    <source>
        <dbReference type="ARBA" id="ARBA00022737"/>
    </source>
</evidence>
<dbReference type="SMART" id="SM00028">
    <property type="entry name" value="TPR"/>
    <property type="match status" value="4"/>
</dbReference>
<dbReference type="InParanoid" id="B8LXV4"/>
<evidence type="ECO:0008006" key="6">
    <source>
        <dbReference type="Google" id="ProtNLM"/>
    </source>
</evidence>
<dbReference type="Proteomes" id="UP000001745">
    <property type="component" value="Unassembled WGS sequence"/>
</dbReference>
<name>B8LXV4_TALSN</name>
<evidence type="ECO:0000313" key="4">
    <source>
        <dbReference type="EMBL" id="EED22769.1"/>
    </source>
</evidence>
<proteinExistence type="predicted"/>
<dbReference type="VEuPathDB" id="FungiDB:TSTA_062560"/>
<dbReference type="EMBL" id="EQ962652">
    <property type="protein sequence ID" value="EED22769.1"/>
    <property type="molecule type" value="Genomic_DNA"/>
</dbReference>
<dbReference type="RefSeq" id="XP_002340156.1">
    <property type="nucleotide sequence ID" value="XM_002340115.1"/>
</dbReference>
<organism evidence="4 5">
    <name type="scientific">Talaromyces stipitatus (strain ATCC 10500 / CBS 375.48 / QM 6759 / NRRL 1006)</name>
    <name type="common">Penicillium stipitatum</name>
    <dbReference type="NCBI Taxonomy" id="441959"/>
    <lineage>
        <taxon>Eukaryota</taxon>
        <taxon>Fungi</taxon>
        <taxon>Dikarya</taxon>
        <taxon>Ascomycota</taxon>
        <taxon>Pezizomycotina</taxon>
        <taxon>Eurotiomycetes</taxon>
        <taxon>Eurotiomycetidae</taxon>
        <taxon>Eurotiales</taxon>
        <taxon>Trichocomaceae</taxon>
        <taxon>Talaromyces</taxon>
        <taxon>Talaromyces sect. Talaromyces</taxon>
    </lineage>
</organism>
<feature type="repeat" description="TPR" evidence="3">
    <location>
        <begin position="61"/>
        <end position="94"/>
    </location>
</feature>
<sequence length="301" mass="35118">MQVSGEMTECLEVEVVWNHYQHACIHTDLGNFMESLTYFQKALELYKAATNNHRRGLPRLYVIYGGLGNSYSGLRRQVDAEEYYTKCLELKPNSTKFSNYELNICRALYDQGPARYAEASERVEEFIRRREQEYGKEDTRDYLAGQAFYILGNVRICQAEDPSPLITEEQRKLWLNDAYNAHYKSLKCLRATLGEEHHKTADAWMRYAWHLEQRGLDDLAINSLDEALKIFQNASNREYRHAEIARAHYKLSLLFQKKGKNEQAEIALSRAEKIRKTILGDKFHSATGLESYDDLVSHWQL</sequence>
<dbReference type="eggNOG" id="ENOG502RJ6X">
    <property type="taxonomic scope" value="Eukaryota"/>
</dbReference>
<dbReference type="STRING" id="441959.B8LXV4"/>
<dbReference type="Pfam" id="PF13181">
    <property type="entry name" value="TPR_8"/>
    <property type="match status" value="1"/>
</dbReference>
<dbReference type="InterPro" id="IPR011990">
    <property type="entry name" value="TPR-like_helical_dom_sf"/>
</dbReference>
<reference evidence="5" key="1">
    <citation type="journal article" date="2015" name="Genome Announc.">
        <title>Genome sequence of the AIDS-associated pathogen Penicillium marneffei (ATCC18224) and its near taxonomic relative Talaromyces stipitatus (ATCC10500).</title>
        <authorList>
            <person name="Nierman W.C."/>
            <person name="Fedorova-Abrams N.D."/>
            <person name="Andrianopoulos A."/>
        </authorList>
    </citation>
    <scope>NUCLEOTIDE SEQUENCE [LARGE SCALE GENOMIC DNA]</scope>
    <source>
        <strain evidence="5">ATCC 10500 / CBS 375.48 / QM 6759 / NRRL 1006</strain>
    </source>
</reference>
<dbReference type="Pfam" id="PF13424">
    <property type="entry name" value="TPR_12"/>
    <property type="match status" value="1"/>
</dbReference>
<dbReference type="PROSITE" id="PS50005">
    <property type="entry name" value="TPR"/>
    <property type="match status" value="1"/>
</dbReference>
<dbReference type="GeneID" id="8102382"/>
<accession>B8LXV4</accession>
<dbReference type="Gene3D" id="1.25.40.10">
    <property type="entry name" value="Tetratricopeptide repeat domain"/>
    <property type="match status" value="2"/>
</dbReference>
<evidence type="ECO:0000256" key="2">
    <source>
        <dbReference type="ARBA" id="ARBA00022803"/>
    </source>
</evidence>
<dbReference type="PANTHER" id="PTHR45641:SF1">
    <property type="entry name" value="AAA+ ATPASE DOMAIN-CONTAINING PROTEIN"/>
    <property type="match status" value="1"/>
</dbReference>
<dbReference type="HOGENOM" id="CLU_924946_0_0_1"/>
<dbReference type="OrthoDB" id="6161812at2759"/>
<keyword evidence="5" id="KW-1185">Reference proteome</keyword>
<evidence type="ECO:0000256" key="3">
    <source>
        <dbReference type="PROSITE-ProRule" id="PRU00339"/>
    </source>
</evidence>
<keyword evidence="2 3" id="KW-0802">TPR repeat</keyword>
<protein>
    <recommendedName>
        <fullName evidence="6">Tetratricopeptide repeat domain protein</fullName>
    </recommendedName>
</protein>